<proteinExistence type="predicted"/>
<dbReference type="SUPFAM" id="SSF89082">
    <property type="entry name" value="Antibiotic binding domain of TipA-like multidrug resistance regulators"/>
    <property type="match status" value="1"/>
</dbReference>
<dbReference type="InterPro" id="IPR012925">
    <property type="entry name" value="TipAS_dom"/>
</dbReference>
<comment type="caution">
    <text evidence="2">The sequence shown here is derived from an EMBL/GenBank/DDBJ whole genome shotgun (WGS) entry which is preliminary data.</text>
</comment>
<dbReference type="EMBL" id="VJNE01000025">
    <property type="protein sequence ID" value="MZG28887.1"/>
    <property type="molecule type" value="Genomic_DNA"/>
</dbReference>
<name>A0A6L8Q6E1_9ACTN</name>
<protein>
    <recommendedName>
        <fullName evidence="1">TipAS antibiotic-recognition domain-containing protein</fullName>
    </recommendedName>
</protein>
<organism evidence="2 3">
    <name type="scientific">Adlercreutzia equolifaciens</name>
    <dbReference type="NCBI Taxonomy" id="446660"/>
    <lineage>
        <taxon>Bacteria</taxon>
        <taxon>Bacillati</taxon>
        <taxon>Actinomycetota</taxon>
        <taxon>Coriobacteriia</taxon>
        <taxon>Eggerthellales</taxon>
        <taxon>Eggerthellaceae</taxon>
        <taxon>Adlercreutzia</taxon>
    </lineage>
</organism>
<dbReference type="AlphaFoldDB" id="A0A6L8Q6E1"/>
<sequence length="143" mass="16129">MRVMTTEDSFEAMNREGLQQFEETYGTEARERYGNDAIDASNERMMNLTRDEWDAKELLEEAIKVQLRLARATDDPSSPEAAELAAMHRKWITVHWGPGFDTATYLALAHGYLADPRFTKYYDDAAGVGATEFLVQAVEAANT</sequence>
<reference evidence="2 3" key="1">
    <citation type="submission" date="2019-07" db="EMBL/GenBank/DDBJ databases">
        <title>Draft genome sequence of Adlercreutzia equolifaciens IPLA 37004, a human intestinal strain that does not produces equol from daidzein.</title>
        <authorList>
            <person name="Vazquez L."/>
            <person name="Florez A.B."/>
            <person name="Mayo B."/>
        </authorList>
    </citation>
    <scope>NUCLEOTIDE SEQUENCE [LARGE SCALE GENOMIC DNA]</scope>
    <source>
        <strain evidence="2 3">IPLA 37004</strain>
    </source>
</reference>
<dbReference type="Proteomes" id="UP000472380">
    <property type="component" value="Unassembled WGS sequence"/>
</dbReference>
<gene>
    <name evidence="2" type="ORF">FM068_09900</name>
</gene>
<accession>A0A6L8Q6E1</accession>
<dbReference type="Pfam" id="PF07739">
    <property type="entry name" value="TipAS"/>
    <property type="match status" value="1"/>
</dbReference>
<evidence type="ECO:0000313" key="3">
    <source>
        <dbReference type="Proteomes" id="UP000472380"/>
    </source>
</evidence>
<dbReference type="InterPro" id="IPR036244">
    <property type="entry name" value="TipA-like_antibiotic-bd"/>
</dbReference>
<feature type="domain" description="TipAS antibiotic-recognition" evidence="1">
    <location>
        <begin position="25"/>
        <end position="140"/>
    </location>
</feature>
<evidence type="ECO:0000259" key="1">
    <source>
        <dbReference type="Pfam" id="PF07739"/>
    </source>
</evidence>
<dbReference type="Gene3D" id="1.10.490.50">
    <property type="entry name" value="Antibiotic binding domain of TipA-like multidrug resistance regulators"/>
    <property type="match status" value="1"/>
</dbReference>
<evidence type="ECO:0000313" key="2">
    <source>
        <dbReference type="EMBL" id="MZG28887.1"/>
    </source>
</evidence>